<evidence type="ECO:0000313" key="1">
    <source>
        <dbReference type="EMBL" id="KAJ2995229.1"/>
    </source>
</evidence>
<name>A0ACC1PLU4_9PEZI</name>
<accession>A0ACC1PLU4</accession>
<reference evidence="1" key="1">
    <citation type="submission" date="2022-10" db="EMBL/GenBank/DDBJ databases">
        <title>Genome Sequence of Xylaria curta.</title>
        <authorList>
            <person name="Buettner E."/>
        </authorList>
    </citation>
    <scope>NUCLEOTIDE SEQUENCE</scope>
    <source>
        <strain evidence="1">Babe10</strain>
    </source>
</reference>
<organism evidence="1 2">
    <name type="scientific">Xylaria curta</name>
    <dbReference type="NCBI Taxonomy" id="42375"/>
    <lineage>
        <taxon>Eukaryota</taxon>
        <taxon>Fungi</taxon>
        <taxon>Dikarya</taxon>
        <taxon>Ascomycota</taxon>
        <taxon>Pezizomycotina</taxon>
        <taxon>Sordariomycetes</taxon>
        <taxon>Xylariomycetidae</taxon>
        <taxon>Xylariales</taxon>
        <taxon>Xylariaceae</taxon>
        <taxon>Xylaria</taxon>
    </lineage>
</organism>
<dbReference type="Proteomes" id="UP001143856">
    <property type="component" value="Unassembled WGS sequence"/>
</dbReference>
<keyword evidence="2" id="KW-1185">Reference proteome</keyword>
<gene>
    <name evidence="1" type="ORF">NUW58_g1335</name>
</gene>
<protein>
    <submittedName>
        <fullName evidence="1">Uncharacterized protein</fullName>
    </submittedName>
</protein>
<sequence>MSISLPTRSPGPHDTVVDRVHDPEKVDTGEILAEDGPFSSPGSTATILKYLSASSVELRGVLPVPLEERTSTRYSTYFSIWFCMNANLLAITFGMLGPTYGLGLRDSVLVIIFFCSATAVIPAYLGTLGPKTGLRQMIQARFSFGRYIVSVPVILNLATLTGFCVITCVVGGQCLSSVSDGSLTSAVGIVIIGVLSLFITFYGYNVLHNYERFAWIPALIAISITVGYGGSHLNQQVPAPVATPRGVLSFGMSIASYMIPFSTLASDFTTYLNPRFPSWRLFLYGFAGLTLLTIPLMVLGAAIGGATPNVPAWQQGYEANAVGGVLAAMLLPAGGFGKFVVVVLSLTLLGNNAATMYSITLNFQILIPQLVRIPRYIFSIVITAILIPVSIKAATDFFVSLQNFISLIAYWSAAFVAVLIVEHVYFRGGHYDTYHHDAWNLASRLPWGVAALTASAMSFALIIPSIDQVWFTGPIAEKTGDIGFELAFVTTAILYLPLRALEKKISIVSPLSRPFHIFLHQLTTGFKFSSSSNIPQARKERSITNHANIKPPSRAFMDEVARDMPVMISQHHKTLRSSDSNNSVQKRDSTECDSKTATPLSHASASTLPTLSKHREPVVRDSSPMSHGYSFVPKGNPYLTRNCRQRTQQEGQLVYAVVNDAKKQVGIRVPSSIYREVLRAESATRTSRQQMVKKRDEGIEARFKEAILAQFPRIPPHDVGMIIRCATAKGKGRVGRTGKLEIASKARLATQAHAPAKSTQSTKDMAPSKAVTTPKAAGKTTEQPTQAKHTNAVIKAPDRPQLTTVSPGNSAEANNATPMPTPTAAKARFPRGGRRARQRKAQRKQQLPDEEANKRRVLAEELIGNDNMIPDGQVRDKVEVIRIESAVAETGHSKRSKSKASKKKSTRGDT</sequence>
<proteinExistence type="predicted"/>
<evidence type="ECO:0000313" key="2">
    <source>
        <dbReference type="Proteomes" id="UP001143856"/>
    </source>
</evidence>
<comment type="caution">
    <text evidence="1">The sequence shown here is derived from an EMBL/GenBank/DDBJ whole genome shotgun (WGS) entry which is preliminary data.</text>
</comment>
<dbReference type="EMBL" id="JAPDGR010000142">
    <property type="protein sequence ID" value="KAJ2995229.1"/>
    <property type="molecule type" value="Genomic_DNA"/>
</dbReference>